<keyword evidence="4" id="KW-1185">Reference proteome</keyword>
<dbReference type="SUPFAM" id="SSF53720">
    <property type="entry name" value="ALDH-like"/>
    <property type="match status" value="1"/>
</dbReference>
<accession>A0A172YAY8</accession>
<name>A0A172YAY8_9GAMM</name>
<evidence type="ECO:0000313" key="4">
    <source>
        <dbReference type="Proteomes" id="UP000077875"/>
    </source>
</evidence>
<dbReference type="GO" id="GO:0016491">
    <property type="term" value="F:oxidoreductase activity"/>
    <property type="evidence" value="ECO:0007669"/>
    <property type="project" value="UniProtKB-KW"/>
</dbReference>
<dbReference type="Gene3D" id="3.40.605.10">
    <property type="entry name" value="Aldehyde Dehydrogenase, Chain A, domain 1"/>
    <property type="match status" value="1"/>
</dbReference>
<sequence>MQITGKNYIGGERSGEGDERIHSYDATSAARLPYEFCQATPAEIDSAARAAASAYPAYRRLPATQRAEFLDAIADELDALDNGFISLVTRETALPAARVQRLVDGKLSSAAI</sequence>
<dbReference type="KEGG" id="haa:A5892_01335"/>
<proteinExistence type="predicted"/>
<dbReference type="Proteomes" id="UP000077875">
    <property type="component" value="Chromosome"/>
</dbReference>
<dbReference type="AlphaFoldDB" id="A0A172YAY8"/>
<evidence type="ECO:0000313" key="3">
    <source>
        <dbReference type="EMBL" id="ANF56272.1"/>
    </source>
</evidence>
<dbReference type="Pfam" id="PF00171">
    <property type="entry name" value="Aldedh"/>
    <property type="match status" value="1"/>
</dbReference>
<dbReference type="InterPro" id="IPR016162">
    <property type="entry name" value="Ald_DH_N"/>
</dbReference>
<keyword evidence="1" id="KW-0560">Oxidoreductase</keyword>
<protein>
    <recommendedName>
        <fullName evidence="2">Aldehyde dehydrogenase domain-containing protein</fullName>
    </recommendedName>
</protein>
<feature type="domain" description="Aldehyde dehydrogenase" evidence="2">
    <location>
        <begin position="33"/>
        <end position="101"/>
    </location>
</feature>
<dbReference type="InterPro" id="IPR016161">
    <property type="entry name" value="Ald_DH/histidinol_DH"/>
</dbReference>
<dbReference type="EMBL" id="CP015243">
    <property type="protein sequence ID" value="ANF56272.1"/>
    <property type="molecule type" value="Genomic_DNA"/>
</dbReference>
<dbReference type="InterPro" id="IPR015590">
    <property type="entry name" value="Aldehyde_DH_dom"/>
</dbReference>
<evidence type="ECO:0000256" key="1">
    <source>
        <dbReference type="ARBA" id="ARBA00023002"/>
    </source>
</evidence>
<dbReference type="RefSeq" id="WP_064121260.1">
    <property type="nucleotide sequence ID" value="NZ_CP015243.1"/>
</dbReference>
<reference evidence="3 4" key="1">
    <citation type="submission" date="2016-04" db="EMBL/GenBank/DDBJ databases">
        <title>Complete Genome Sequence of Halotalea alkalilenta IHB B 13600.</title>
        <authorList>
            <person name="Swarnkar M.K."/>
            <person name="Sharma A."/>
            <person name="Kaushal K."/>
            <person name="Soni R."/>
            <person name="Rana S."/>
            <person name="Singh A.K."/>
            <person name="Gulati A."/>
        </authorList>
    </citation>
    <scope>NUCLEOTIDE SEQUENCE [LARGE SCALE GENOMIC DNA]</scope>
    <source>
        <strain evidence="3 4">IHB B 13600</strain>
    </source>
</reference>
<gene>
    <name evidence="3" type="ORF">A5892_01335</name>
</gene>
<organism evidence="3 4">
    <name type="scientific">Halotalea alkalilenta</name>
    <dbReference type="NCBI Taxonomy" id="376489"/>
    <lineage>
        <taxon>Bacteria</taxon>
        <taxon>Pseudomonadati</taxon>
        <taxon>Pseudomonadota</taxon>
        <taxon>Gammaproteobacteria</taxon>
        <taxon>Oceanospirillales</taxon>
        <taxon>Halomonadaceae</taxon>
        <taxon>Halotalea</taxon>
    </lineage>
</organism>
<dbReference type="STRING" id="376489.A5892_01335"/>
<evidence type="ECO:0000259" key="2">
    <source>
        <dbReference type="Pfam" id="PF00171"/>
    </source>
</evidence>